<organism evidence="14 15">
    <name type="scientific">Trapa incisa</name>
    <dbReference type="NCBI Taxonomy" id="236973"/>
    <lineage>
        <taxon>Eukaryota</taxon>
        <taxon>Viridiplantae</taxon>
        <taxon>Streptophyta</taxon>
        <taxon>Embryophyta</taxon>
        <taxon>Tracheophyta</taxon>
        <taxon>Spermatophyta</taxon>
        <taxon>Magnoliopsida</taxon>
        <taxon>eudicotyledons</taxon>
        <taxon>Gunneridae</taxon>
        <taxon>Pentapetalae</taxon>
        <taxon>rosids</taxon>
        <taxon>malvids</taxon>
        <taxon>Myrtales</taxon>
        <taxon>Lythraceae</taxon>
        <taxon>Trapa</taxon>
    </lineage>
</organism>
<keyword evidence="7 10" id="KW-0460">Magnesium</keyword>
<feature type="active site" description="Proton acceptor" evidence="9">
    <location>
        <position position="332"/>
    </location>
</feature>
<feature type="site" description="Interaction with DNA substrate" evidence="11">
    <location>
        <position position="332"/>
    </location>
</feature>
<evidence type="ECO:0000256" key="7">
    <source>
        <dbReference type="ARBA" id="ARBA00022842"/>
    </source>
</evidence>
<dbReference type="GO" id="GO:0005634">
    <property type="term" value="C:nucleus"/>
    <property type="evidence" value="ECO:0007669"/>
    <property type="project" value="TreeGrafter"/>
</dbReference>
<reference evidence="14 15" key="1">
    <citation type="journal article" date="2023" name="Hortic Res">
        <title>Pangenome of water caltrop reveals structural variations and asymmetric subgenome divergence after allopolyploidization.</title>
        <authorList>
            <person name="Zhang X."/>
            <person name="Chen Y."/>
            <person name="Wang L."/>
            <person name="Yuan Y."/>
            <person name="Fang M."/>
            <person name="Shi L."/>
            <person name="Lu R."/>
            <person name="Comes H.P."/>
            <person name="Ma Y."/>
            <person name="Chen Y."/>
            <person name="Huang G."/>
            <person name="Zhou Y."/>
            <person name="Zheng Z."/>
            <person name="Qiu Y."/>
        </authorList>
    </citation>
    <scope>NUCLEOTIDE SEQUENCE [LARGE SCALE GENOMIC DNA]</scope>
    <source>
        <tissue evidence="14">Roots</tissue>
    </source>
</reference>
<feature type="site" description="Transition state stabilizer" evidence="11">
    <location>
        <position position="204"/>
    </location>
</feature>
<keyword evidence="6" id="KW-0862">Zinc</keyword>
<evidence type="ECO:0000256" key="6">
    <source>
        <dbReference type="ARBA" id="ARBA00022833"/>
    </source>
</evidence>
<gene>
    <name evidence="14" type="ORF">SAY87_020049</name>
</gene>
<evidence type="ECO:0000256" key="3">
    <source>
        <dbReference type="ARBA" id="ARBA00022723"/>
    </source>
</evidence>
<accession>A0AAN7Q3N3</accession>
<dbReference type="GO" id="GO:0006284">
    <property type="term" value="P:base-excision repair"/>
    <property type="evidence" value="ECO:0007669"/>
    <property type="project" value="TreeGrafter"/>
</dbReference>
<evidence type="ECO:0000256" key="12">
    <source>
        <dbReference type="PROSITE-ProRule" id="PRU01343"/>
    </source>
</evidence>
<proteinExistence type="inferred from homology"/>
<feature type="binding site" evidence="10">
    <location>
        <position position="17"/>
    </location>
    <ligand>
        <name>Mg(2+)</name>
        <dbReference type="ChEBI" id="CHEBI:18420"/>
        <label>1</label>
    </ligand>
</feature>
<dbReference type="InterPro" id="IPR010666">
    <property type="entry name" value="Znf_GRF"/>
</dbReference>
<keyword evidence="10" id="KW-0464">Manganese</keyword>
<dbReference type="PANTHER" id="PTHR22748">
    <property type="entry name" value="AP ENDONUCLEASE"/>
    <property type="match status" value="1"/>
</dbReference>
<feature type="binding site" evidence="10">
    <location>
        <position position="204"/>
    </location>
    <ligand>
        <name>Mg(2+)</name>
        <dbReference type="ChEBI" id="CHEBI:18420"/>
        <label>1</label>
    </ligand>
</feature>
<sequence>MEPNHSETGRMKIVSYNVNGLRQRISQFGSLLKLLNSFDADIICFQETKLRRQELTTDLVMADGYESFFSCTRTSDKGRMGYSGVATFCQVNSAFSSNEAALPILAEEGFTGLLQNNKRDELSSTLAAGLEDFEKDELLHIDSEGRCLITDHGHFILFNLYGPRAEYDDAERIQFKLKFFKILQKRWEHLLHQGRRILVVGDLNIAPAAIDRCDAGPDFEKNEFRTWMRTLTVKCGGPFFDIFRAMHPDRKDAYTCWPSSTGAEQFNFGSRIDHILWAGSCLHENYDSQAHNFIVCHVKECDILMQYKRWKPENASSRWKGGWSTKLEGSDHVPVFASLVDITGVKRHDTPSLSTRYFPMVRGIQQTIVSLLTKRQASKQVEVHELFSSYSAKSVMMSCSSSSKRSYDECTVPDEQLEHFSLDRRPPLQDVGADFKKRTRKAQSSQLSLKSFFQKSTNCSNKSENSTNVLDDELKKSSKNFENNSLLQEVQTQGNSSEDRDELTASCSLQKDRNSMALLQWQKIQQVMQNKIPLCKGHNEPCVSRIVKKAGPNLGRRFYTCARAEGPSSNPEANCGFFKWSGSKSKQK</sequence>
<comment type="cofactor">
    <cofactor evidence="10">
        <name>Mg(2+)</name>
        <dbReference type="ChEBI" id="CHEBI:18420"/>
    </cofactor>
    <cofactor evidence="10">
        <name>Mn(2+)</name>
        <dbReference type="ChEBI" id="CHEBI:29035"/>
    </cofactor>
    <text evidence="10">Probably binds two magnesium or manganese ions per subunit.</text>
</comment>
<feature type="domain" description="GRF-type" evidence="13">
    <location>
        <begin position="535"/>
        <end position="584"/>
    </location>
</feature>
<dbReference type="Pfam" id="PF06839">
    <property type="entry name" value="Zn_ribbon_GRF"/>
    <property type="match status" value="1"/>
</dbReference>
<dbReference type="PANTHER" id="PTHR22748:SF4">
    <property type="entry name" value="DNA-(APURINIC OR APYRIMIDINIC SITE) ENDONUCLEASE 2"/>
    <property type="match status" value="1"/>
</dbReference>
<dbReference type="SUPFAM" id="SSF56219">
    <property type="entry name" value="DNase I-like"/>
    <property type="match status" value="1"/>
</dbReference>
<keyword evidence="3 10" id="KW-0479">Metal-binding</keyword>
<protein>
    <recommendedName>
        <fullName evidence="2">DNA-(apurinic or apyrimidinic site) endonuclease 2</fullName>
    </recommendedName>
</protein>
<dbReference type="InterPro" id="IPR036691">
    <property type="entry name" value="Endo/exonu/phosph_ase_sf"/>
</dbReference>
<keyword evidence="15" id="KW-1185">Reference proteome</keyword>
<dbReference type="GO" id="GO:0008270">
    <property type="term" value="F:zinc ion binding"/>
    <property type="evidence" value="ECO:0007669"/>
    <property type="project" value="UniProtKB-KW"/>
</dbReference>
<dbReference type="Pfam" id="PF03372">
    <property type="entry name" value="Exo_endo_phos"/>
    <property type="match status" value="1"/>
</dbReference>
<evidence type="ECO:0000256" key="2">
    <source>
        <dbReference type="ARBA" id="ARBA00013541"/>
    </source>
</evidence>
<dbReference type="FunFam" id="3.60.10.10:FF:000042">
    <property type="entry name" value="DNA-(apurinic or apyrimidinic site) lyase"/>
    <property type="match status" value="1"/>
</dbReference>
<dbReference type="GO" id="GO:0003906">
    <property type="term" value="F:DNA-(apurinic or apyrimidinic site) endonuclease activity"/>
    <property type="evidence" value="ECO:0007669"/>
    <property type="project" value="TreeGrafter"/>
</dbReference>
<comment type="caution">
    <text evidence="14">The sequence shown here is derived from an EMBL/GenBank/DDBJ whole genome shotgun (WGS) entry which is preliminary data.</text>
</comment>
<dbReference type="Gene3D" id="3.60.10.10">
    <property type="entry name" value="Endonuclease/exonuclease/phosphatase"/>
    <property type="match status" value="1"/>
</dbReference>
<evidence type="ECO:0000256" key="4">
    <source>
        <dbReference type="ARBA" id="ARBA00022771"/>
    </source>
</evidence>
<feature type="site" description="Important for catalytic activity" evidence="11">
    <location>
        <position position="273"/>
    </location>
</feature>
<evidence type="ECO:0000259" key="13">
    <source>
        <dbReference type="PROSITE" id="PS51999"/>
    </source>
</evidence>
<evidence type="ECO:0000313" key="15">
    <source>
        <dbReference type="Proteomes" id="UP001345219"/>
    </source>
</evidence>
<dbReference type="GO" id="GO:0008311">
    <property type="term" value="F:double-stranded DNA 3'-5' DNA exonuclease activity"/>
    <property type="evidence" value="ECO:0007669"/>
    <property type="project" value="TreeGrafter"/>
</dbReference>
<keyword evidence="8" id="KW-0539">Nucleus</keyword>
<name>A0AAN7Q3N3_9MYRT</name>
<feature type="active site" description="Proton donor/acceptor" evidence="9">
    <location>
        <position position="202"/>
    </location>
</feature>
<dbReference type="PROSITE" id="PS51999">
    <property type="entry name" value="ZF_GRF"/>
    <property type="match status" value="1"/>
</dbReference>
<feature type="active site" evidence="9">
    <location>
        <position position="161"/>
    </location>
</feature>
<dbReference type="GO" id="GO:0008081">
    <property type="term" value="F:phosphoric diester hydrolase activity"/>
    <property type="evidence" value="ECO:0007669"/>
    <property type="project" value="TreeGrafter"/>
</dbReference>
<evidence type="ECO:0000256" key="1">
    <source>
        <dbReference type="ARBA" id="ARBA00007092"/>
    </source>
</evidence>
<feature type="binding site" evidence="10">
    <location>
        <position position="202"/>
    </location>
    <ligand>
        <name>Mg(2+)</name>
        <dbReference type="ChEBI" id="CHEBI:18420"/>
        <label>1</label>
    </ligand>
</feature>
<evidence type="ECO:0000256" key="11">
    <source>
        <dbReference type="PIRSR" id="PIRSR604808-3"/>
    </source>
</evidence>
<evidence type="ECO:0000313" key="14">
    <source>
        <dbReference type="EMBL" id="KAK4758748.1"/>
    </source>
</evidence>
<dbReference type="AlphaFoldDB" id="A0AAN7Q3N3"/>
<feature type="binding site" evidence="10">
    <location>
        <position position="332"/>
    </location>
    <ligand>
        <name>Mg(2+)</name>
        <dbReference type="ChEBI" id="CHEBI:18420"/>
        <label>1</label>
    </ligand>
</feature>
<dbReference type="PROSITE" id="PS51435">
    <property type="entry name" value="AP_NUCLEASE_F1_4"/>
    <property type="match status" value="1"/>
</dbReference>
<evidence type="ECO:0000256" key="9">
    <source>
        <dbReference type="PIRSR" id="PIRSR604808-1"/>
    </source>
</evidence>
<dbReference type="InterPro" id="IPR005135">
    <property type="entry name" value="Endo/exonuclease/phosphatase"/>
</dbReference>
<feature type="binding site" evidence="10">
    <location>
        <position position="331"/>
    </location>
    <ligand>
        <name>Mg(2+)</name>
        <dbReference type="ChEBI" id="CHEBI:18420"/>
        <label>1</label>
    </ligand>
</feature>
<evidence type="ECO:0000256" key="8">
    <source>
        <dbReference type="ARBA" id="ARBA00023242"/>
    </source>
</evidence>
<keyword evidence="4 12" id="KW-0863">Zinc-finger</keyword>
<dbReference type="Proteomes" id="UP001345219">
    <property type="component" value="Chromosome 15"/>
</dbReference>
<evidence type="ECO:0000256" key="5">
    <source>
        <dbReference type="ARBA" id="ARBA00022801"/>
    </source>
</evidence>
<evidence type="ECO:0000256" key="10">
    <source>
        <dbReference type="PIRSR" id="PIRSR604808-2"/>
    </source>
</evidence>
<keyword evidence="5" id="KW-0378">Hydrolase</keyword>
<dbReference type="EMBL" id="JAXIOK010000012">
    <property type="protein sequence ID" value="KAK4758748.1"/>
    <property type="molecule type" value="Genomic_DNA"/>
</dbReference>
<feature type="binding site" evidence="10">
    <location>
        <position position="47"/>
    </location>
    <ligand>
        <name>Mg(2+)</name>
        <dbReference type="ChEBI" id="CHEBI:18420"/>
        <label>1</label>
    </ligand>
</feature>
<dbReference type="InterPro" id="IPR004808">
    <property type="entry name" value="AP_endonuc_1"/>
</dbReference>
<comment type="similarity">
    <text evidence="1">Belongs to the DNA repair enzymes AP/ExoA family.</text>
</comment>